<evidence type="ECO:0000313" key="4">
    <source>
        <dbReference type="Proteomes" id="UP000183120"/>
    </source>
</evidence>
<evidence type="ECO:0000256" key="1">
    <source>
        <dbReference type="SAM" id="SignalP"/>
    </source>
</evidence>
<sequence>MKHVLTFILLILFSLILFQEAVNAQEAQKPDNMSSIPVPTIVYVLPYPGILPNHPLFFLKELRDKILIIITRKTNEKSNLYLLLSDKSLVMGQMLWESKNYDESVKSLEKGESHLLNSILVLLKNQNGETLPPGFTDKIKLAAKKHEEVIKNILTTTSESGMLNKLNNVLSINHQASQQITTIK</sequence>
<dbReference type="Pfam" id="PF18915">
    <property type="entry name" value="DUF5667"/>
    <property type="match status" value="1"/>
</dbReference>
<gene>
    <name evidence="3" type="ORF">AUJ73_01020</name>
</gene>
<dbReference type="AlphaFoldDB" id="A0A1J4TW09"/>
<feature type="domain" description="DUF5667" evidence="2">
    <location>
        <begin position="49"/>
        <end position="158"/>
    </location>
</feature>
<evidence type="ECO:0000259" key="2">
    <source>
        <dbReference type="Pfam" id="PF18915"/>
    </source>
</evidence>
<accession>A0A1J4TW09</accession>
<protein>
    <recommendedName>
        <fullName evidence="2">DUF5667 domain-containing protein</fullName>
    </recommendedName>
</protein>
<comment type="caution">
    <text evidence="3">The sequence shown here is derived from an EMBL/GenBank/DDBJ whole genome shotgun (WGS) entry which is preliminary data.</text>
</comment>
<keyword evidence="1" id="KW-0732">Signal</keyword>
<name>A0A1J4TW09_9BACT</name>
<evidence type="ECO:0000313" key="3">
    <source>
        <dbReference type="EMBL" id="OIO15195.1"/>
    </source>
</evidence>
<proteinExistence type="predicted"/>
<dbReference type="EMBL" id="MNUY01000016">
    <property type="protein sequence ID" value="OIO15195.1"/>
    <property type="molecule type" value="Genomic_DNA"/>
</dbReference>
<dbReference type="InterPro" id="IPR043725">
    <property type="entry name" value="DUF5667"/>
</dbReference>
<reference evidence="3 4" key="1">
    <citation type="journal article" date="2016" name="Environ. Microbiol.">
        <title>Genomic resolution of a cold subsurface aquifer community provides metabolic insights for novel microbes adapted to high CO concentrations.</title>
        <authorList>
            <person name="Probst A.J."/>
            <person name="Castelle C.J."/>
            <person name="Singh A."/>
            <person name="Brown C.T."/>
            <person name="Anantharaman K."/>
            <person name="Sharon I."/>
            <person name="Hug L.A."/>
            <person name="Burstein D."/>
            <person name="Emerson J.B."/>
            <person name="Thomas B.C."/>
            <person name="Banfield J.F."/>
        </authorList>
    </citation>
    <scope>NUCLEOTIDE SEQUENCE [LARGE SCALE GENOMIC DNA]</scope>
    <source>
        <strain evidence="3">CG1_02_37_22</strain>
    </source>
</reference>
<dbReference type="Proteomes" id="UP000183120">
    <property type="component" value="Unassembled WGS sequence"/>
</dbReference>
<feature type="signal peptide" evidence="1">
    <location>
        <begin position="1"/>
        <end position="24"/>
    </location>
</feature>
<organism evidence="3 4">
    <name type="scientific">Candidatus Gottesmanbacteria bacterium CG1_02_37_22</name>
    <dbReference type="NCBI Taxonomy" id="1805209"/>
    <lineage>
        <taxon>Bacteria</taxon>
        <taxon>Candidatus Gottesmaniibacteriota</taxon>
    </lineage>
</organism>
<dbReference type="STRING" id="1805209.AUJ73_01020"/>
<feature type="chain" id="PRO_5009633539" description="DUF5667 domain-containing protein" evidence="1">
    <location>
        <begin position="25"/>
        <end position="184"/>
    </location>
</feature>